<comment type="cofactor">
    <cofactor evidence="1">
        <name>pyridoxal 5'-phosphate</name>
        <dbReference type="ChEBI" id="CHEBI:597326"/>
    </cofactor>
</comment>
<dbReference type="InterPro" id="IPR050147">
    <property type="entry name" value="Ser/Thr_Dehydratase"/>
</dbReference>
<dbReference type="InterPro" id="IPR036052">
    <property type="entry name" value="TrpB-like_PALP_sf"/>
</dbReference>
<dbReference type="PANTHER" id="PTHR48078:SF6">
    <property type="entry name" value="L-THREONINE DEHYDRATASE CATABOLIC TDCB"/>
    <property type="match status" value="1"/>
</dbReference>
<dbReference type="GO" id="GO:0006567">
    <property type="term" value="P:L-threonine catabolic process"/>
    <property type="evidence" value="ECO:0007669"/>
    <property type="project" value="TreeGrafter"/>
</dbReference>
<dbReference type="AlphaFoldDB" id="A0AAE4ZBZ4"/>
<accession>A0AAE4ZBZ4</accession>
<dbReference type="SUPFAM" id="SSF53686">
    <property type="entry name" value="Tryptophan synthase beta subunit-like PLP-dependent enzymes"/>
    <property type="match status" value="1"/>
</dbReference>
<feature type="domain" description="Tryptophan synthase beta chain-like PALP" evidence="5">
    <location>
        <begin position="19"/>
        <end position="306"/>
    </location>
</feature>
<comment type="similarity">
    <text evidence="2">Belongs to the serine/threonine dehydratase family.</text>
</comment>
<dbReference type="GO" id="GO:0004794">
    <property type="term" value="F:threonine deaminase activity"/>
    <property type="evidence" value="ECO:0007669"/>
    <property type="project" value="TreeGrafter"/>
</dbReference>
<dbReference type="InterPro" id="IPR001926">
    <property type="entry name" value="TrpB-like_PALP"/>
</dbReference>
<evidence type="ECO:0000256" key="3">
    <source>
        <dbReference type="ARBA" id="ARBA00022898"/>
    </source>
</evidence>
<dbReference type="EMBL" id="JAACAK010000130">
    <property type="protein sequence ID" value="NIR76482.1"/>
    <property type="molecule type" value="Genomic_DNA"/>
</dbReference>
<comment type="caution">
    <text evidence="6">The sequence shown here is derived from an EMBL/GenBank/DDBJ whole genome shotgun (WGS) entry which is preliminary data.</text>
</comment>
<evidence type="ECO:0000256" key="2">
    <source>
        <dbReference type="ARBA" id="ARBA00010869"/>
    </source>
</evidence>
<dbReference type="Gene3D" id="3.40.50.1100">
    <property type="match status" value="2"/>
</dbReference>
<protein>
    <submittedName>
        <fullName evidence="6">Threonine/serine dehydratase</fullName>
    </submittedName>
</protein>
<dbReference type="Pfam" id="PF00291">
    <property type="entry name" value="PALP"/>
    <property type="match status" value="1"/>
</dbReference>
<evidence type="ECO:0000256" key="1">
    <source>
        <dbReference type="ARBA" id="ARBA00001933"/>
    </source>
</evidence>
<sequence>MERLVSLEEIQGAADRIRGVVRRTPLLAERAASFAEARRPRIKCENLQRGGAFKLRGAYNFVAQLPEEERSRGVITYSSGNHGRAVALAAADLGVPATVVVPEDAPGVKVEAIRRLGAEVIFEGTTSVERRRRAEAVATERELAIVPPFDHRQIIAGQGTVGLEIAEDWPVVEQAVVPVGGGGLLAGIATALMALVPDARVFGVEPAGAASMARSLEAGEPVELESVASVADGLKPVRPGDLTFAHARVRVAGVIELEDEEILRGLAWCAEEYRLVVEPSGAAAVAAVLAGKLPDPQAPTVAVISGGNVDPEAWSRWVREYSRETNQTG</sequence>
<reference evidence="6 7" key="1">
    <citation type="submission" date="2020-01" db="EMBL/GenBank/DDBJ databases">
        <title>Genomes assembled from Gulf of Kutch pelagic sediment metagenomes.</title>
        <authorList>
            <person name="Chandrashekar M."/>
            <person name="Mahajan M.S."/>
            <person name="Dave K.J."/>
            <person name="Vatsa P."/>
            <person name="Nathani N.M."/>
        </authorList>
    </citation>
    <scope>NUCLEOTIDE SEQUENCE [LARGE SCALE GENOMIC DNA]</scope>
    <source>
        <strain evidence="6">KS3-K002</strain>
    </source>
</reference>
<keyword evidence="4" id="KW-0456">Lyase</keyword>
<organism evidence="6 7">
    <name type="scientific">Candidatus Kutchimonas denitrificans</name>
    <dbReference type="NCBI Taxonomy" id="3056748"/>
    <lineage>
        <taxon>Bacteria</taxon>
        <taxon>Pseudomonadati</taxon>
        <taxon>Gemmatimonadota</taxon>
        <taxon>Gemmatimonadia</taxon>
        <taxon>Candidatus Palauibacterales</taxon>
        <taxon>Candidatus Palauibacteraceae</taxon>
        <taxon>Candidatus Kutchimonas</taxon>
    </lineage>
</organism>
<evidence type="ECO:0000259" key="5">
    <source>
        <dbReference type="Pfam" id="PF00291"/>
    </source>
</evidence>
<evidence type="ECO:0000313" key="7">
    <source>
        <dbReference type="Proteomes" id="UP000702544"/>
    </source>
</evidence>
<dbReference type="PANTHER" id="PTHR48078">
    <property type="entry name" value="THREONINE DEHYDRATASE, MITOCHONDRIAL-RELATED"/>
    <property type="match status" value="1"/>
</dbReference>
<name>A0AAE4ZBZ4_9BACT</name>
<dbReference type="CDD" id="cd01562">
    <property type="entry name" value="Thr-dehyd"/>
    <property type="match status" value="1"/>
</dbReference>
<dbReference type="InterPro" id="IPR000634">
    <property type="entry name" value="Ser/Thr_deHydtase_PyrdxlP-BS"/>
</dbReference>
<dbReference type="GO" id="GO:0006565">
    <property type="term" value="P:L-serine catabolic process"/>
    <property type="evidence" value="ECO:0007669"/>
    <property type="project" value="TreeGrafter"/>
</dbReference>
<evidence type="ECO:0000313" key="6">
    <source>
        <dbReference type="EMBL" id="NIR76482.1"/>
    </source>
</evidence>
<dbReference type="Proteomes" id="UP000702544">
    <property type="component" value="Unassembled WGS sequence"/>
</dbReference>
<gene>
    <name evidence="6" type="ORF">GWO12_15475</name>
</gene>
<dbReference type="GO" id="GO:0030170">
    <property type="term" value="F:pyridoxal phosphate binding"/>
    <property type="evidence" value="ECO:0007669"/>
    <property type="project" value="InterPro"/>
</dbReference>
<dbReference type="PROSITE" id="PS00165">
    <property type="entry name" value="DEHYDRATASE_SER_THR"/>
    <property type="match status" value="1"/>
</dbReference>
<dbReference type="FunFam" id="3.40.50.1100:FF:000005">
    <property type="entry name" value="Threonine dehydratase catabolic"/>
    <property type="match status" value="1"/>
</dbReference>
<evidence type="ECO:0000256" key="4">
    <source>
        <dbReference type="ARBA" id="ARBA00023239"/>
    </source>
</evidence>
<dbReference type="GO" id="GO:0003941">
    <property type="term" value="F:L-serine ammonia-lyase activity"/>
    <property type="evidence" value="ECO:0007669"/>
    <property type="project" value="TreeGrafter"/>
</dbReference>
<dbReference type="GO" id="GO:0009097">
    <property type="term" value="P:isoleucine biosynthetic process"/>
    <property type="evidence" value="ECO:0007669"/>
    <property type="project" value="TreeGrafter"/>
</dbReference>
<keyword evidence="3" id="KW-0663">Pyridoxal phosphate</keyword>
<proteinExistence type="inferred from homology"/>